<dbReference type="Pfam" id="PF00685">
    <property type="entry name" value="Sulfotransfer_1"/>
    <property type="match status" value="1"/>
</dbReference>
<gene>
    <name evidence="5" type="ORF">CKAN_00161600</name>
</gene>
<dbReference type="InterPro" id="IPR000863">
    <property type="entry name" value="Sulfotransferase_dom"/>
</dbReference>
<protein>
    <recommendedName>
        <fullName evidence="3">Sulfotransferase</fullName>
        <ecNumber evidence="3">2.8.2.-</ecNumber>
    </recommendedName>
</protein>
<dbReference type="AlphaFoldDB" id="A0A443N4A2"/>
<comment type="similarity">
    <text evidence="1 3">Belongs to the sulfotransferase 1 family.</text>
</comment>
<dbReference type="SUPFAM" id="SSF52540">
    <property type="entry name" value="P-loop containing nucleoside triphosphate hydrolases"/>
    <property type="match status" value="1"/>
</dbReference>
<dbReference type="EC" id="2.8.2.-" evidence="3"/>
<dbReference type="Gene3D" id="3.40.50.300">
    <property type="entry name" value="P-loop containing nucleotide triphosphate hydrolases"/>
    <property type="match status" value="1"/>
</dbReference>
<dbReference type="OrthoDB" id="205623at2759"/>
<proteinExistence type="inferred from homology"/>
<sequence length="318" mass="37285">MAMSCVPEHNETLSIVEKGWKPFELSQYQGFWLPLKYFSETMACREHFESSKDDVILITTPKSGTTWLKALSFTVLNRTRHDLNNHPLLTRNPHELVPWLDLDLYVDGKIPDLTNLPSPRLFFMHLPYELLPTSIIESNCRIIYLCRNPKDTFVSLWLFLNKYLSEDEAPVPVEEAFELFHRGISLYGPFWEHLLGYWKASLERPERVLFIKYEELKEDPAFHLRRLADFLGCPFSDEEEREGLVEKIERFCSFESLKSLEVNKIGSTRLGGENKNFFRRGVVGDWENHLTEEMIEKLDKLTQQKLEGFGLTFKDAKK</sequence>
<evidence type="ECO:0000256" key="2">
    <source>
        <dbReference type="ARBA" id="ARBA00022679"/>
    </source>
</evidence>
<name>A0A443N4A2_9MAGN</name>
<evidence type="ECO:0000313" key="5">
    <source>
        <dbReference type="EMBL" id="RWR73345.1"/>
    </source>
</evidence>
<evidence type="ECO:0000313" key="6">
    <source>
        <dbReference type="Proteomes" id="UP000283530"/>
    </source>
</evidence>
<dbReference type="InterPro" id="IPR027417">
    <property type="entry name" value="P-loop_NTPase"/>
</dbReference>
<accession>A0A443N4A2</accession>
<reference evidence="5 6" key="1">
    <citation type="journal article" date="2019" name="Nat. Plants">
        <title>Stout camphor tree genome fills gaps in understanding of flowering plant genome evolution.</title>
        <authorList>
            <person name="Chaw S.M."/>
            <person name="Liu Y.C."/>
            <person name="Wu Y.W."/>
            <person name="Wang H.Y."/>
            <person name="Lin C.I."/>
            <person name="Wu C.S."/>
            <person name="Ke H.M."/>
            <person name="Chang L.Y."/>
            <person name="Hsu C.Y."/>
            <person name="Yang H.T."/>
            <person name="Sudianto E."/>
            <person name="Hsu M.H."/>
            <person name="Wu K.P."/>
            <person name="Wang L.N."/>
            <person name="Leebens-Mack J.H."/>
            <person name="Tsai I.J."/>
        </authorList>
    </citation>
    <scope>NUCLEOTIDE SEQUENCE [LARGE SCALE GENOMIC DNA]</scope>
    <source>
        <strain evidence="6">cv. Chaw 1501</strain>
        <tissue evidence="5">Young leaves</tissue>
    </source>
</reference>
<evidence type="ECO:0000259" key="4">
    <source>
        <dbReference type="Pfam" id="PF00685"/>
    </source>
</evidence>
<organism evidence="5 6">
    <name type="scientific">Cinnamomum micranthum f. kanehirae</name>
    <dbReference type="NCBI Taxonomy" id="337451"/>
    <lineage>
        <taxon>Eukaryota</taxon>
        <taxon>Viridiplantae</taxon>
        <taxon>Streptophyta</taxon>
        <taxon>Embryophyta</taxon>
        <taxon>Tracheophyta</taxon>
        <taxon>Spermatophyta</taxon>
        <taxon>Magnoliopsida</taxon>
        <taxon>Magnoliidae</taxon>
        <taxon>Laurales</taxon>
        <taxon>Lauraceae</taxon>
        <taxon>Cinnamomum</taxon>
    </lineage>
</organism>
<dbReference type="PANTHER" id="PTHR11783">
    <property type="entry name" value="SULFOTRANSFERASE SULT"/>
    <property type="match status" value="1"/>
</dbReference>
<evidence type="ECO:0000256" key="1">
    <source>
        <dbReference type="ARBA" id="ARBA00005771"/>
    </source>
</evidence>
<dbReference type="GO" id="GO:0008146">
    <property type="term" value="F:sulfotransferase activity"/>
    <property type="evidence" value="ECO:0007669"/>
    <property type="project" value="InterPro"/>
</dbReference>
<evidence type="ECO:0000256" key="3">
    <source>
        <dbReference type="RuleBase" id="RU361155"/>
    </source>
</evidence>
<keyword evidence="2 3" id="KW-0808">Transferase</keyword>
<comment type="caution">
    <text evidence="5">The sequence shown here is derived from an EMBL/GenBank/DDBJ whole genome shotgun (WGS) entry which is preliminary data.</text>
</comment>
<dbReference type="EMBL" id="QPKB01000001">
    <property type="protein sequence ID" value="RWR73345.1"/>
    <property type="molecule type" value="Genomic_DNA"/>
</dbReference>
<feature type="domain" description="Sulfotransferase" evidence="4">
    <location>
        <begin position="52"/>
        <end position="310"/>
    </location>
</feature>
<dbReference type="Proteomes" id="UP000283530">
    <property type="component" value="Unassembled WGS sequence"/>
</dbReference>
<keyword evidence="6" id="KW-1185">Reference proteome</keyword>